<keyword evidence="3" id="KW-1185">Reference proteome</keyword>
<sequence>MFSSCIARSNIVFPNRRKTHSPQQAPLKNQRPLMHDIPFSIERSQTHGIGYNCAIHSPLRRSISAYSIHSLSQHPAPRCLKALRLPLGELGSCSRFARNMSEIPPGGGLRFDTGAGNATPCGGRTTLVRWSVSKLRARRRWRYSIVLGASPMFSLQKSRKLRPSKRESFWSRLRAPNGRRGSLHCCPTDTREGEDRNTMRREGTGRGST</sequence>
<dbReference type="RefSeq" id="XP_033679734.1">
    <property type="nucleotide sequence ID" value="XM_033836405.1"/>
</dbReference>
<dbReference type="EMBL" id="ML987202">
    <property type="protein sequence ID" value="KAF2244730.1"/>
    <property type="molecule type" value="Genomic_DNA"/>
</dbReference>
<dbReference type="GeneID" id="54589735"/>
<protein>
    <submittedName>
        <fullName evidence="2">Uncharacterized protein</fullName>
    </submittedName>
</protein>
<accession>A0A6A6I571</accession>
<dbReference type="AlphaFoldDB" id="A0A6A6I571"/>
<gene>
    <name evidence="2" type="ORF">BU26DRAFT_84990</name>
</gene>
<evidence type="ECO:0000256" key="1">
    <source>
        <dbReference type="SAM" id="MobiDB-lite"/>
    </source>
</evidence>
<organism evidence="2 3">
    <name type="scientific">Trematosphaeria pertusa</name>
    <dbReference type="NCBI Taxonomy" id="390896"/>
    <lineage>
        <taxon>Eukaryota</taxon>
        <taxon>Fungi</taxon>
        <taxon>Dikarya</taxon>
        <taxon>Ascomycota</taxon>
        <taxon>Pezizomycotina</taxon>
        <taxon>Dothideomycetes</taxon>
        <taxon>Pleosporomycetidae</taxon>
        <taxon>Pleosporales</taxon>
        <taxon>Massarineae</taxon>
        <taxon>Trematosphaeriaceae</taxon>
        <taxon>Trematosphaeria</taxon>
    </lineage>
</organism>
<feature type="region of interest" description="Disordered" evidence="1">
    <location>
        <begin position="178"/>
        <end position="209"/>
    </location>
</feature>
<evidence type="ECO:0000313" key="3">
    <source>
        <dbReference type="Proteomes" id="UP000800094"/>
    </source>
</evidence>
<reference evidence="2" key="1">
    <citation type="journal article" date="2020" name="Stud. Mycol.">
        <title>101 Dothideomycetes genomes: a test case for predicting lifestyles and emergence of pathogens.</title>
        <authorList>
            <person name="Haridas S."/>
            <person name="Albert R."/>
            <person name="Binder M."/>
            <person name="Bloem J."/>
            <person name="Labutti K."/>
            <person name="Salamov A."/>
            <person name="Andreopoulos B."/>
            <person name="Baker S."/>
            <person name="Barry K."/>
            <person name="Bills G."/>
            <person name="Bluhm B."/>
            <person name="Cannon C."/>
            <person name="Castanera R."/>
            <person name="Culley D."/>
            <person name="Daum C."/>
            <person name="Ezra D."/>
            <person name="Gonzalez J."/>
            <person name="Henrissat B."/>
            <person name="Kuo A."/>
            <person name="Liang C."/>
            <person name="Lipzen A."/>
            <person name="Lutzoni F."/>
            <person name="Magnuson J."/>
            <person name="Mondo S."/>
            <person name="Nolan M."/>
            <person name="Ohm R."/>
            <person name="Pangilinan J."/>
            <person name="Park H.-J."/>
            <person name="Ramirez L."/>
            <person name="Alfaro M."/>
            <person name="Sun H."/>
            <person name="Tritt A."/>
            <person name="Yoshinaga Y."/>
            <person name="Zwiers L.-H."/>
            <person name="Turgeon B."/>
            <person name="Goodwin S."/>
            <person name="Spatafora J."/>
            <person name="Crous P."/>
            <person name="Grigoriev I."/>
        </authorList>
    </citation>
    <scope>NUCLEOTIDE SEQUENCE</scope>
    <source>
        <strain evidence="2">CBS 122368</strain>
    </source>
</reference>
<name>A0A6A6I571_9PLEO</name>
<feature type="compositionally biased region" description="Basic and acidic residues" evidence="1">
    <location>
        <begin position="189"/>
        <end position="209"/>
    </location>
</feature>
<evidence type="ECO:0000313" key="2">
    <source>
        <dbReference type="EMBL" id="KAF2244730.1"/>
    </source>
</evidence>
<dbReference type="Proteomes" id="UP000800094">
    <property type="component" value="Unassembled WGS sequence"/>
</dbReference>
<proteinExistence type="predicted"/>